<dbReference type="Gene3D" id="3.30.70.1730">
    <property type="match status" value="1"/>
</dbReference>
<reference evidence="14 15" key="1">
    <citation type="journal article" date="2018" name="Nat. Genet.">
        <title>Extensive intraspecific gene order and gene structural variations between Mo17 and other maize genomes.</title>
        <authorList>
            <person name="Sun S."/>
            <person name="Zhou Y."/>
            <person name="Chen J."/>
            <person name="Shi J."/>
            <person name="Zhao H."/>
            <person name="Zhao H."/>
            <person name="Song W."/>
            <person name="Zhang M."/>
            <person name="Cui Y."/>
            <person name="Dong X."/>
            <person name="Liu H."/>
            <person name="Ma X."/>
            <person name="Jiao Y."/>
            <person name="Wang B."/>
            <person name="Wei X."/>
            <person name="Stein J.C."/>
            <person name="Glaubitz J.C."/>
            <person name="Lu F."/>
            <person name="Yu G."/>
            <person name="Liang C."/>
            <person name="Fengler K."/>
            <person name="Li B."/>
            <person name="Rafalski A."/>
            <person name="Schnable P.S."/>
            <person name="Ware D.H."/>
            <person name="Buckler E.S."/>
            <person name="Lai J."/>
        </authorList>
    </citation>
    <scope>NUCLEOTIDE SEQUENCE [LARGE SCALE GENOMIC DNA]</scope>
    <source>
        <strain evidence="15">cv. Missouri 17</strain>
        <tissue evidence="14">Seedling</tissue>
    </source>
</reference>
<dbReference type="FunFam" id="3.90.105.20:FF:000001">
    <property type="entry name" value="60S acidic ribosomal protein P0"/>
    <property type="match status" value="1"/>
</dbReference>
<dbReference type="PANTHER" id="PTHR45699:SF21">
    <property type="entry name" value="LARGE RIBOSOMAL SUBUNIT PROTEIN UL10"/>
    <property type="match status" value="1"/>
</dbReference>
<evidence type="ECO:0000256" key="7">
    <source>
        <dbReference type="ARBA" id="ARBA00034219"/>
    </source>
</evidence>
<dbReference type="Pfam" id="PF17777">
    <property type="entry name" value="RL10P_insert"/>
    <property type="match status" value="1"/>
</dbReference>
<dbReference type="Pfam" id="PF00501">
    <property type="entry name" value="AMP-binding"/>
    <property type="match status" value="1"/>
</dbReference>
<comment type="catalytic activity">
    <reaction evidence="8">
        <text>(E)-4-coumaroyl-AMP + CoA = (E)-4-coumaroyl-CoA + AMP + H(+)</text>
        <dbReference type="Rhea" id="RHEA:72423"/>
        <dbReference type="ChEBI" id="CHEBI:15378"/>
        <dbReference type="ChEBI" id="CHEBI:57287"/>
        <dbReference type="ChEBI" id="CHEBI:85008"/>
        <dbReference type="ChEBI" id="CHEBI:192348"/>
        <dbReference type="ChEBI" id="CHEBI:456215"/>
    </reaction>
    <physiologicalReaction direction="left-to-right" evidence="8">
        <dbReference type="Rhea" id="RHEA:72424"/>
    </physiologicalReaction>
</comment>
<dbReference type="GO" id="GO:0016207">
    <property type="term" value="F:4-coumarate-CoA ligase activity"/>
    <property type="evidence" value="ECO:0007669"/>
    <property type="project" value="UniProtKB-EC"/>
</dbReference>
<dbReference type="InterPro" id="IPR050323">
    <property type="entry name" value="Ribosomal_protein_uL10"/>
</dbReference>
<comment type="similarity">
    <text evidence="3">Belongs to the universal ribosomal protein uL10 family.</text>
</comment>
<dbReference type="EMBL" id="NCVQ01000007">
    <property type="protein sequence ID" value="PWZ16601.1"/>
    <property type="molecule type" value="Genomic_DNA"/>
</dbReference>
<feature type="coiled-coil region" evidence="10">
    <location>
        <begin position="1246"/>
        <end position="1280"/>
    </location>
</feature>
<comment type="cofactor">
    <cofactor evidence="1">
        <name>Mg(2+)</name>
        <dbReference type="ChEBI" id="CHEBI:18420"/>
    </cofactor>
</comment>
<dbReference type="PANTHER" id="PTHR45699">
    <property type="entry name" value="60S ACIDIC RIBOSOMAL PROTEIN P0"/>
    <property type="match status" value="1"/>
</dbReference>
<dbReference type="GO" id="GO:0009698">
    <property type="term" value="P:phenylpropanoid metabolic process"/>
    <property type="evidence" value="ECO:0007669"/>
    <property type="project" value="UniProtKB-ARBA"/>
</dbReference>
<dbReference type="InterPro" id="IPR043141">
    <property type="entry name" value="Ribosomal_uL10-like_sf"/>
</dbReference>
<keyword evidence="6" id="KW-0687">Ribonucleoprotein</keyword>
<feature type="region of interest" description="Disordered" evidence="11">
    <location>
        <begin position="892"/>
        <end position="927"/>
    </location>
</feature>
<dbReference type="GO" id="GO:1990904">
    <property type="term" value="C:ribonucleoprotein complex"/>
    <property type="evidence" value="ECO:0007669"/>
    <property type="project" value="UniProtKB-KW"/>
</dbReference>
<evidence type="ECO:0000256" key="11">
    <source>
        <dbReference type="SAM" id="MobiDB-lite"/>
    </source>
</evidence>
<dbReference type="InterPro" id="IPR040637">
    <property type="entry name" value="Ribosomal_uL10-like_insert"/>
</dbReference>
<evidence type="ECO:0000256" key="2">
    <source>
        <dbReference type="ARBA" id="ARBA00002200"/>
    </source>
</evidence>
<dbReference type="ExpressionAtlas" id="A0A3L6E9M0">
    <property type="expression patterns" value="baseline and differential"/>
</dbReference>
<evidence type="ECO:0000256" key="4">
    <source>
        <dbReference type="ARBA" id="ARBA00012959"/>
    </source>
</evidence>
<comment type="catalytic activity">
    <reaction evidence="9">
        <text>(E)-4-coumarate + ATP + CoA = (E)-4-coumaroyl-CoA + AMP + diphosphate</text>
        <dbReference type="Rhea" id="RHEA:19641"/>
        <dbReference type="ChEBI" id="CHEBI:12876"/>
        <dbReference type="ChEBI" id="CHEBI:30616"/>
        <dbReference type="ChEBI" id="CHEBI:33019"/>
        <dbReference type="ChEBI" id="CHEBI:57287"/>
        <dbReference type="ChEBI" id="CHEBI:85008"/>
        <dbReference type="ChEBI" id="CHEBI:456215"/>
        <dbReference type="EC" id="6.2.1.12"/>
    </reaction>
    <physiologicalReaction direction="left-to-right" evidence="9">
        <dbReference type="Rhea" id="RHEA:19642"/>
    </physiologicalReaction>
</comment>
<dbReference type="EC" id="6.2.1.12" evidence="4"/>
<dbReference type="SUPFAM" id="SSF56801">
    <property type="entry name" value="Acetyl-CoA synthetase-like"/>
    <property type="match status" value="1"/>
</dbReference>
<gene>
    <name evidence="14" type="primary">RP-P0_1</name>
    <name evidence="14" type="ORF">Zm00014a_031055</name>
</gene>
<sequence>MAIKRTKAEKKIAYDKKLCSLLDEYTKVLIALADNVGSKQLQDIRRGLRGDSVVLMGKNTLIRRCIKVYAEKTGNHTFDPLMDLLVGNVGLIFTKGDLKEVREEVAKYKVGAPARVGLVAPVDVVVPPGNTGLDPSQTSFFQVLNIPTKINKGTVEIITPVELIKKGEKVGSSESALLAKLGIRPFSYGLQVTSVYEDGSVFSPEVLDLSEEDLIEKFATGVSMVASLSLAISYPTLAAVPHMFINGYKNVLAVAVETDYSYPHADKIKEYLKDPSKFAVAAPVAAGDSGAAAAPKEEEKAAEPEEEILACRGSATAAVAAGPGGRRLTGAEFVDGVRSLAAGLADRGVRPGHVVAAVALNSVEYVQLFLAVTYAGAIIAPLNYRWSFEEAAQAVELVRPTAFAFDGAFSSWALRLMEGDRFPSIGLYLLLGDPCRTGRAAAGCAVPIADVTGSLGGATAAAAMEPVSAPDDVALICFTSGTTGRPKGVAISHTSLIVQSLAKIAIVGYGEDDVYLHTAPLCHIGGVSSCMAVLMAGGCHVLAPKFDARSAFAAIQEHGVTCFITVPAIMADLLSYARKEEMAPDCGKTTVTKILNGGGGLPLHLVNAASQSFPRAAIFSAYGMTEACSSLTFMALTTPKLQEPEPEPETQPCGHHGGVCVGKPAPHVEIRIGMDDDGTTAGSSPTGNVLTRGLHTMVGYWANGKADSSECDRNGWLDTGDTGWVDEEGNLWLLGRHKGRIKTGGENVYPEEWRSHQTHIQMEMAETLHVLPDDANGSAAVQTEPYCHEDAIEDMESFLDEVNDRVHVSGIVTGAIIKGILSDVRQEAASQIALKDAEISSLNQKLQQPVNGSLSLSEGRDKRHDEFYSLRQQLDSISKLLLNSEWGLSGSQHNFEDSENASKQQDKENSSRNGVAKTIHPGDSKEEVFGDPKLLDHMDKVALIAHFNKSMNEMKRQHDSVLYQRTEEIFKLKREILKKDGSNPFHLRNNKELEQTRKKIEEVISKLDVLLLENKRTSVRVKSNAIPGQQDKNNVLGSETEQLESGASNNEDYHCSIPTHSSHFASREADHELNIVRPQFDVEDVRIAVTFREEIERIIIKEFISEINIELHGYEIEGDMKQEVCSIVHNEAIAKAMSNIDSLLLKYEEKKGHAEEESLHKQKIEKLKLVVDSFTEVLSEKEKFVSQIGLEAMQTRVESMCCELDLLRDKVAKQDSYLSEKNREFGAIMGRLEQAQQHVQHNDVTLVELNDRLRTISNSLKDLEKQNQALHYVIEEKEKMLTSAVSKDNDMREFMENLVKSIKYFEIVMMNQQAVVANKVEHHESRFCLLKEQCKHLAKEGNLLRKKALRYKEISDTRGSNLHKAELEVDLLGDEVEALTDLLAKIYTALDHYSPVLRHYTGVMETLNMIKKHISMAK</sequence>
<dbReference type="InterPro" id="IPR020845">
    <property type="entry name" value="AMP-binding_CS"/>
</dbReference>
<comment type="catalytic activity">
    <reaction evidence="7">
        <text>(E)-4-coumarate + ATP + H(+) = (E)-4-coumaroyl-AMP + diphosphate</text>
        <dbReference type="Rhea" id="RHEA:72419"/>
        <dbReference type="ChEBI" id="CHEBI:12876"/>
        <dbReference type="ChEBI" id="CHEBI:15378"/>
        <dbReference type="ChEBI" id="CHEBI:30616"/>
        <dbReference type="ChEBI" id="CHEBI:33019"/>
        <dbReference type="ChEBI" id="CHEBI:192348"/>
    </reaction>
    <physiologicalReaction direction="left-to-right" evidence="7">
        <dbReference type="Rhea" id="RHEA:72420"/>
    </physiologicalReaction>
</comment>
<dbReference type="CDD" id="cd05795">
    <property type="entry name" value="Ribosomal_P0_L10e"/>
    <property type="match status" value="1"/>
</dbReference>
<feature type="domain" description="Large ribosomal subunit protein uL10-like insertion" evidence="13">
    <location>
        <begin position="114"/>
        <end position="183"/>
    </location>
</feature>
<evidence type="ECO:0000256" key="8">
    <source>
        <dbReference type="ARBA" id="ARBA00034223"/>
    </source>
</evidence>
<dbReference type="InterPro" id="IPR000873">
    <property type="entry name" value="AMP-dep_synth/lig_dom"/>
</dbReference>
<evidence type="ECO:0000256" key="3">
    <source>
        <dbReference type="ARBA" id="ARBA00008889"/>
    </source>
</evidence>
<comment type="function">
    <text evidence="2">Ribosomal protein P0 is the functional equivalent of E.coli protein L10.</text>
</comment>
<keyword evidence="5 14" id="KW-0689">Ribosomal protein</keyword>
<dbReference type="PROSITE" id="PS00455">
    <property type="entry name" value="AMP_BINDING"/>
    <property type="match status" value="1"/>
</dbReference>
<evidence type="ECO:0000313" key="14">
    <source>
        <dbReference type="EMBL" id="PWZ16601.1"/>
    </source>
</evidence>
<evidence type="ECO:0000256" key="6">
    <source>
        <dbReference type="ARBA" id="ARBA00023274"/>
    </source>
</evidence>
<dbReference type="Gene3D" id="3.40.50.12780">
    <property type="entry name" value="N-terminal domain of ligase-like"/>
    <property type="match status" value="1"/>
</dbReference>
<dbReference type="Proteomes" id="UP000251960">
    <property type="component" value="Chromosome 6"/>
</dbReference>
<evidence type="ECO:0000256" key="1">
    <source>
        <dbReference type="ARBA" id="ARBA00001946"/>
    </source>
</evidence>
<dbReference type="InterPro" id="IPR043164">
    <property type="entry name" value="Ribosomal_uL10-like_insert_sf"/>
</dbReference>
<protein>
    <recommendedName>
        <fullName evidence="4">4-coumarate--CoA ligase</fullName>
        <ecNumber evidence="4">6.2.1.12</ecNumber>
    </recommendedName>
</protein>
<keyword evidence="10" id="KW-0175">Coiled coil</keyword>
<evidence type="ECO:0000259" key="12">
    <source>
        <dbReference type="Pfam" id="PF00501"/>
    </source>
</evidence>
<dbReference type="InterPro" id="IPR042099">
    <property type="entry name" value="ANL_N_sf"/>
</dbReference>
<dbReference type="GO" id="GO:0106290">
    <property type="term" value="F:trans-cinnamate-CoA ligase activity"/>
    <property type="evidence" value="ECO:0007669"/>
    <property type="project" value="UniProtKB-ARBA"/>
</dbReference>
<evidence type="ECO:0000256" key="9">
    <source>
        <dbReference type="ARBA" id="ARBA00034252"/>
    </source>
</evidence>
<dbReference type="Gene3D" id="3.90.105.20">
    <property type="match status" value="1"/>
</dbReference>
<evidence type="ECO:0000256" key="5">
    <source>
        <dbReference type="ARBA" id="ARBA00022980"/>
    </source>
</evidence>
<evidence type="ECO:0000313" key="15">
    <source>
        <dbReference type="Proteomes" id="UP000251960"/>
    </source>
</evidence>
<evidence type="ECO:0000259" key="13">
    <source>
        <dbReference type="Pfam" id="PF17777"/>
    </source>
</evidence>
<dbReference type="SUPFAM" id="SSF160369">
    <property type="entry name" value="Ribosomal protein L10-like"/>
    <property type="match status" value="1"/>
</dbReference>
<dbReference type="GO" id="GO:0005840">
    <property type="term" value="C:ribosome"/>
    <property type="evidence" value="ECO:0007669"/>
    <property type="project" value="UniProtKB-KW"/>
</dbReference>
<proteinExistence type="inferred from homology"/>
<organism evidence="14 15">
    <name type="scientific">Zea mays</name>
    <name type="common">Maize</name>
    <dbReference type="NCBI Taxonomy" id="4577"/>
    <lineage>
        <taxon>Eukaryota</taxon>
        <taxon>Viridiplantae</taxon>
        <taxon>Streptophyta</taxon>
        <taxon>Embryophyta</taxon>
        <taxon>Tracheophyta</taxon>
        <taxon>Spermatophyta</taxon>
        <taxon>Magnoliopsida</taxon>
        <taxon>Liliopsida</taxon>
        <taxon>Poales</taxon>
        <taxon>Poaceae</taxon>
        <taxon>PACMAD clade</taxon>
        <taxon>Panicoideae</taxon>
        <taxon>Andropogonodae</taxon>
        <taxon>Andropogoneae</taxon>
        <taxon>Tripsacinae</taxon>
        <taxon>Zea</taxon>
    </lineage>
</organism>
<evidence type="ECO:0000256" key="10">
    <source>
        <dbReference type="SAM" id="Coils"/>
    </source>
</evidence>
<accession>A0A3L6E9M0</accession>
<dbReference type="Pfam" id="PF00428">
    <property type="entry name" value="Ribosomal_60s"/>
    <property type="match status" value="1"/>
</dbReference>
<name>A0A3L6E9M0_MAIZE</name>
<comment type="caution">
    <text evidence="14">The sequence shown here is derived from an EMBL/GenBank/DDBJ whole genome shotgun (WGS) entry which is preliminary data.</text>
</comment>
<feature type="domain" description="AMP-dependent synthetase/ligase" evidence="12">
    <location>
        <begin position="314"/>
        <end position="701"/>
    </location>
</feature>
<dbReference type="Pfam" id="PF00466">
    <property type="entry name" value="Ribosomal_L10"/>
    <property type="match status" value="1"/>
</dbReference>
<dbReference type="InterPro" id="IPR001790">
    <property type="entry name" value="Ribosomal_uL10"/>
</dbReference>